<evidence type="ECO:0000313" key="3">
    <source>
        <dbReference type="Proteomes" id="UP000557566"/>
    </source>
</evidence>
<comment type="caution">
    <text evidence="2">The sequence shown here is derived from an EMBL/GenBank/DDBJ whole genome shotgun (WGS) entry which is preliminary data.</text>
</comment>
<sequence length="255" mass="28959">MDYDDEPFVPAPDEPLPDEPLPDEPLPDEPLPDEPLPDEPAPAPAYGREIPSLPPSPTFRTLDELYEFLQGWHRDNGAAIVKKSSNRKRAFNGQESPTHVVFACDRGPRRATASTGLRRTSTVKIDCPVKIVASTSEKADFLWTFRVEIGQHNHGQSIDPSAHEIHRRRTVPQQQLERTLSKHKALPARELGSIIRDQTPGQTYFRQRDIYNDRQKLRFKTLGGKTATQAFIGLLQQNNIKHRVKYAEDDENKID</sequence>
<gene>
    <name evidence="2" type="ORF">G6O67_006043</name>
</gene>
<protein>
    <recommendedName>
        <fullName evidence="4">FAR1 domain-containing protein</fullName>
    </recommendedName>
</protein>
<dbReference type="EMBL" id="JAAVMX010000006">
    <property type="protein sequence ID" value="KAF4507405.1"/>
    <property type="molecule type" value="Genomic_DNA"/>
</dbReference>
<organism evidence="2 3">
    <name type="scientific">Ophiocordyceps sinensis</name>
    <dbReference type="NCBI Taxonomy" id="72228"/>
    <lineage>
        <taxon>Eukaryota</taxon>
        <taxon>Fungi</taxon>
        <taxon>Dikarya</taxon>
        <taxon>Ascomycota</taxon>
        <taxon>Pezizomycotina</taxon>
        <taxon>Sordariomycetes</taxon>
        <taxon>Hypocreomycetidae</taxon>
        <taxon>Hypocreales</taxon>
        <taxon>Ophiocordycipitaceae</taxon>
        <taxon>Ophiocordyceps</taxon>
    </lineage>
</organism>
<dbReference type="AlphaFoldDB" id="A0A8H4LXH2"/>
<keyword evidence="3" id="KW-1185">Reference proteome</keyword>
<dbReference type="Proteomes" id="UP000557566">
    <property type="component" value="Unassembled WGS sequence"/>
</dbReference>
<dbReference type="PANTHER" id="PTHR31569:SF4">
    <property type="entry name" value="SWIM-TYPE DOMAIN-CONTAINING PROTEIN"/>
    <property type="match status" value="1"/>
</dbReference>
<evidence type="ECO:0000256" key="1">
    <source>
        <dbReference type="SAM" id="MobiDB-lite"/>
    </source>
</evidence>
<name>A0A8H4LXH2_9HYPO</name>
<reference evidence="2 3" key="1">
    <citation type="journal article" date="2020" name="Genome Biol. Evol.">
        <title>A new high-quality draft genome assembly of the Chinese cordyceps Ophiocordyceps sinensis.</title>
        <authorList>
            <person name="Shu R."/>
            <person name="Zhang J."/>
            <person name="Meng Q."/>
            <person name="Zhang H."/>
            <person name="Zhou G."/>
            <person name="Li M."/>
            <person name="Wu P."/>
            <person name="Zhao Y."/>
            <person name="Chen C."/>
            <person name="Qin Q."/>
        </authorList>
    </citation>
    <scope>NUCLEOTIDE SEQUENCE [LARGE SCALE GENOMIC DNA]</scope>
    <source>
        <strain evidence="2 3">IOZ07</strain>
    </source>
</reference>
<feature type="compositionally biased region" description="Acidic residues" evidence="1">
    <location>
        <begin position="15"/>
        <end position="37"/>
    </location>
</feature>
<proteinExistence type="predicted"/>
<evidence type="ECO:0008006" key="4">
    <source>
        <dbReference type="Google" id="ProtNLM"/>
    </source>
</evidence>
<accession>A0A8H4LXH2</accession>
<dbReference type="OrthoDB" id="4903265at2759"/>
<evidence type="ECO:0000313" key="2">
    <source>
        <dbReference type="EMBL" id="KAF4507405.1"/>
    </source>
</evidence>
<dbReference type="PANTHER" id="PTHR31569">
    <property type="entry name" value="SWIM-TYPE DOMAIN-CONTAINING PROTEIN"/>
    <property type="match status" value="1"/>
</dbReference>
<feature type="region of interest" description="Disordered" evidence="1">
    <location>
        <begin position="1"/>
        <end position="54"/>
    </location>
</feature>
<dbReference type="InterPro" id="IPR052579">
    <property type="entry name" value="Zinc_finger_SWIM"/>
</dbReference>